<dbReference type="AlphaFoldDB" id="Q11JG8"/>
<protein>
    <submittedName>
        <fullName evidence="2">Glyoxalase/bleomycin resistance protein/dioxygenase</fullName>
    </submittedName>
</protein>
<evidence type="ECO:0000313" key="2">
    <source>
        <dbReference type="EMBL" id="ABG62457.1"/>
    </source>
</evidence>
<dbReference type="PROSITE" id="PS51819">
    <property type="entry name" value="VOC"/>
    <property type="match status" value="1"/>
</dbReference>
<reference evidence="2" key="1">
    <citation type="submission" date="2006-06" db="EMBL/GenBank/DDBJ databases">
        <title>Complete sequence of chromosome of Chelativorans sp. BNC1.</title>
        <authorList>
            <consortium name="US DOE Joint Genome Institute"/>
            <person name="Copeland A."/>
            <person name="Lucas S."/>
            <person name="Lapidus A."/>
            <person name="Barry K."/>
            <person name="Detter J.C."/>
            <person name="Glavina del Rio T."/>
            <person name="Hammon N."/>
            <person name="Israni S."/>
            <person name="Dalin E."/>
            <person name="Tice H."/>
            <person name="Pitluck S."/>
            <person name="Chertkov O."/>
            <person name="Brettin T."/>
            <person name="Bruce D."/>
            <person name="Han C."/>
            <person name="Tapia R."/>
            <person name="Gilna P."/>
            <person name="Schmutz J."/>
            <person name="Larimer F."/>
            <person name="Land M."/>
            <person name="Hauser L."/>
            <person name="Kyrpides N."/>
            <person name="Mikhailova N."/>
            <person name="Richardson P."/>
        </authorList>
    </citation>
    <scope>NUCLEOTIDE SEQUENCE</scope>
    <source>
        <strain evidence="2">BNC1</strain>
    </source>
</reference>
<dbReference type="KEGG" id="mes:Meso_1060"/>
<dbReference type="InterPro" id="IPR037523">
    <property type="entry name" value="VOC_core"/>
</dbReference>
<dbReference type="eggNOG" id="COG0346">
    <property type="taxonomic scope" value="Bacteria"/>
</dbReference>
<keyword evidence="2" id="KW-0560">Oxidoreductase</keyword>
<dbReference type="OrthoDB" id="9799428at2"/>
<keyword evidence="2" id="KW-0223">Dioxygenase</keyword>
<accession>Q11JG8</accession>
<organism evidence="2">
    <name type="scientific">Chelativorans sp. (strain BNC1)</name>
    <dbReference type="NCBI Taxonomy" id="266779"/>
    <lineage>
        <taxon>Bacteria</taxon>
        <taxon>Pseudomonadati</taxon>
        <taxon>Pseudomonadota</taxon>
        <taxon>Alphaproteobacteria</taxon>
        <taxon>Hyphomicrobiales</taxon>
        <taxon>Phyllobacteriaceae</taxon>
        <taxon>Chelativorans</taxon>
    </lineage>
</organism>
<dbReference type="STRING" id="266779.Meso_1060"/>
<dbReference type="InterPro" id="IPR004360">
    <property type="entry name" value="Glyas_Fos-R_dOase_dom"/>
</dbReference>
<proteinExistence type="predicted"/>
<dbReference type="Pfam" id="PF00903">
    <property type="entry name" value="Glyoxalase"/>
    <property type="match status" value="1"/>
</dbReference>
<dbReference type="InterPro" id="IPR029068">
    <property type="entry name" value="Glyas_Bleomycin-R_OHBP_Dase"/>
</dbReference>
<feature type="domain" description="VOC" evidence="1">
    <location>
        <begin position="4"/>
        <end position="129"/>
    </location>
</feature>
<dbReference type="EMBL" id="CP000390">
    <property type="protein sequence ID" value="ABG62457.1"/>
    <property type="molecule type" value="Genomic_DNA"/>
</dbReference>
<dbReference type="HOGENOM" id="CLU_046006_2_7_5"/>
<dbReference type="Gene3D" id="3.10.180.10">
    <property type="entry name" value="2,3-Dihydroxybiphenyl 1,2-Dioxygenase, domain 1"/>
    <property type="match status" value="1"/>
</dbReference>
<dbReference type="SUPFAM" id="SSF54593">
    <property type="entry name" value="Glyoxalase/Bleomycin resistance protein/Dihydroxybiphenyl dioxygenase"/>
    <property type="match status" value="1"/>
</dbReference>
<gene>
    <name evidence="2" type="ordered locus">Meso_1060</name>
</gene>
<sequence>MAFRINHIHFKSRDPKQSADWFVKAFNFMILTDEVRQTGDRFIRCMTEDNALRVNFSGERNGEKLPEAIVGPHLGLEHFGIDSADIHADVARLSALGAILNEGPRTGRGGQMVAFMQSPDGFRIELMQQPKK</sequence>
<name>Q11JG8_CHESB</name>
<dbReference type="GO" id="GO:0051213">
    <property type="term" value="F:dioxygenase activity"/>
    <property type="evidence" value="ECO:0007669"/>
    <property type="project" value="UniProtKB-KW"/>
</dbReference>
<evidence type="ECO:0000259" key="1">
    <source>
        <dbReference type="PROSITE" id="PS51819"/>
    </source>
</evidence>
<dbReference type="CDD" id="cd06587">
    <property type="entry name" value="VOC"/>
    <property type="match status" value="1"/>
</dbReference>